<reference evidence="2 3" key="1">
    <citation type="journal article" date="2018" name="Sci. Rep.">
        <title>Comparative analysis of the Pocillopora damicornis genome highlights role of immune system in coral evolution.</title>
        <authorList>
            <person name="Cunning R."/>
            <person name="Bay R.A."/>
            <person name="Gillette P."/>
            <person name="Baker A.C."/>
            <person name="Traylor-Knowles N."/>
        </authorList>
    </citation>
    <scope>NUCLEOTIDE SEQUENCE [LARGE SCALE GENOMIC DNA]</scope>
    <source>
        <strain evidence="2">RSMAS</strain>
        <tissue evidence="2">Whole animal</tissue>
    </source>
</reference>
<proteinExistence type="predicted"/>
<dbReference type="AlphaFoldDB" id="A0A3M6UXK7"/>
<feature type="compositionally biased region" description="Gly residues" evidence="1">
    <location>
        <begin position="185"/>
        <end position="196"/>
    </location>
</feature>
<dbReference type="Proteomes" id="UP000275408">
    <property type="component" value="Unassembled WGS sequence"/>
</dbReference>
<dbReference type="EMBL" id="RCHS01000514">
    <property type="protein sequence ID" value="RMX58443.1"/>
    <property type="molecule type" value="Genomic_DNA"/>
</dbReference>
<evidence type="ECO:0000313" key="2">
    <source>
        <dbReference type="EMBL" id="RMX58443.1"/>
    </source>
</evidence>
<accession>A0A3M6UXK7</accession>
<sequence>MAHLKDSHEENLLKTSSCSAPRFAGGLNGTRFCKYCTGHSPCKRWPYDPVRGSGNITSLRKSSLLSLRQSSSLSQLKTGRKPFLDATELKAANFSGKRAKKRFPAHSRYQPPPPLPPPKSDGSGIHSKIDTSVEGVERPAGPSLPKDKNDRGLKGDTGAQGARGDRSDKGDTGTQGPKGDPGAQGPPGSGGTGSQGPEGVKGDTRS</sequence>
<keyword evidence="3" id="KW-1185">Reference proteome</keyword>
<feature type="compositionally biased region" description="Basic and acidic residues" evidence="1">
    <location>
        <begin position="127"/>
        <end position="137"/>
    </location>
</feature>
<name>A0A3M6UXK7_POCDA</name>
<evidence type="ECO:0008006" key="4">
    <source>
        <dbReference type="Google" id="ProtNLM"/>
    </source>
</evidence>
<feature type="compositionally biased region" description="Basic and acidic residues" evidence="1">
    <location>
        <begin position="145"/>
        <end position="154"/>
    </location>
</feature>
<organism evidence="2 3">
    <name type="scientific">Pocillopora damicornis</name>
    <name type="common">Cauliflower coral</name>
    <name type="synonym">Millepora damicornis</name>
    <dbReference type="NCBI Taxonomy" id="46731"/>
    <lineage>
        <taxon>Eukaryota</taxon>
        <taxon>Metazoa</taxon>
        <taxon>Cnidaria</taxon>
        <taxon>Anthozoa</taxon>
        <taxon>Hexacorallia</taxon>
        <taxon>Scleractinia</taxon>
        <taxon>Astrocoeniina</taxon>
        <taxon>Pocilloporidae</taxon>
        <taxon>Pocillopora</taxon>
    </lineage>
</organism>
<protein>
    <recommendedName>
        <fullName evidence="4">Collagen IV NC1 domain-containing protein</fullName>
    </recommendedName>
</protein>
<comment type="caution">
    <text evidence="2">The sequence shown here is derived from an EMBL/GenBank/DDBJ whole genome shotgun (WGS) entry which is preliminary data.</text>
</comment>
<feature type="compositionally biased region" description="Pro residues" evidence="1">
    <location>
        <begin position="110"/>
        <end position="119"/>
    </location>
</feature>
<dbReference type="STRING" id="46731.A0A3M6UXK7"/>
<evidence type="ECO:0000313" key="3">
    <source>
        <dbReference type="Proteomes" id="UP000275408"/>
    </source>
</evidence>
<evidence type="ECO:0000256" key="1">
    <source>
        <dbReference type="SAM" id="MobiDB-lite"/>
    </source>
</evidence>
<gene>
    <name evidence="2" type="ORF">pdam_00023002</name>
</gene>
<feature type="region of interest" description="Disordered" evidence="1">
    <location>
        <begin position="95"/>
        <end position="206"/>
    </location>
</feature>